<reference evidence="1 2" key="1">
    <citation type="journal article" date="2008" name="BMC Genomics">
        <title>The missing link: Bordetella petrii is endowed with both the metabolic versatility of environmental bacteria and virulence traits of pathogenic Bordetellae.</title>
        <authorList>
            <person name="Gross R."/>
            <person name="Guzman C.A."/>
            <person name="Sebaihia M."/>
            <person name="Martins Dos Santos V.A."/>
            <person name="Pieper D.H."/>
            <person name="Koebnik R."/>
            <person name="Lechner M."/>
            <person name="Bartels D."/>
            <person name="Buhrmester J."/>
            <person name="Choudhuri J.V."/>
            <person name="Ebensen T."/>
            <person name="Gaigalat L."/>
            <person name="Herrmann S."/>
            <person name="Khachane A.N."/>
            <person name="Larisch C."/>
            <person name="Link S."/>
            <person name="Linke B."/>
            <person name="Meyer F."/>
            <person name="Mormann S."/>
            <person name="Nakunst D."/>
            <person name="Rueckert C."/>
            <person name="Schneiker-Bekel S."/>
            <person name="Schulze K."/>
            <person name="Vorhoelter F.J."/>
            <person name="Yevsa T."/>
            <person name="Engle J.T."/>
            <person name="Goldman W.E."/>
            <person name="Puehler A."/>
            <person name="Goebel U.B."/>
            <person name="Goesmann A."/>
            <person name="Bloecker H."/>
            <person name="Kaiser O."/>
            <person name="Martinez-Arias R."/>
        </authorList>
    </citation>
    <scope>NUCLEOTIDE SEQUENCE [LARGE SCALE GENOMIC DNA]</scope>
    <source>
        <strain evidence="2">ATCC BAA-461 / DSM 12804 / CCUG 43448 / CIP 107267 / Se-1111R</strain>
    </source>
</reference>
<accession>A9I993</accession>
<gene>
    <name evidence="1" type="ordered locus">Bpet1010</name>
</gene>
<evidence type="ECO:0000313" key="2">
    <source>
        <dbReference type="Proteomes" id="UP000001225"/>
    </source>
</evidence>
<organism evidence="1 2">
    <name type="scientific">Bordetella petrii (strain ATCC BAA-461 / DSM 12804 / CCUG 43448 / CIP 107267 / Se-1111R)</name>
    <dbReference type="NCBI Taxonomy" id="340100"/>
    <lineage>
        <taxon>Bacteria</taxon>
        <taxon>Pseudomonadati</taxon>
        <taxon>Pseudomonadota</taxon>
        <taxon>Betaproteobacteria</taxon>
        <taxon>Burkholderiales</taxon>
        <taxon>Alcaligenaceae</taxon>
        <taxon>Bordetella</taxon>
    </lineage>
</organism>
<protein>
    <submittedName>
        <fullName evidence="1">Uncharacterized protein</fullName>
    </submittedName>
</protein>
<keyword evidence="2" id="KW-1185">Reference proteome</keyword>
<dbReference type="Proteomes" id="UP000001225">
    <property type="component" value="Chromosome"/>
</dbReference>
<dbReference type="KEGG" id="bpt:Bpet1010"/>
<dbReference type="STRING" id="94624.Bpet1010"/>
<dbReference type="eggNOG" id="ENOG5033TUD">
    <property type="taxonomic scope" value="Bacteria"/>
</dbReference>
<sequence>MRKPSEPGAAEGRGSVWLRLWAARRGEPVNGHNALAQAADTCLLSRRILQQRLTRIQRLADQHLLGQEQDGLSLRLRYATAAEAELTDLVSAERDCCGFLDFRLRPGPHDVELTITAADDQDTFTQTLFDHFRGAAPMKSGCGAASCGCA</sequence>
<evidence type="ECO:0000313" key="1">
    <source>
        <dbReference type="EMBL" id="CAP41342.1"/>
    </source>
</evidence>
<dbReference type="AlphaFoldDB" id="A9I993"/>
<dbReference type="EMBL" id="AM902716">
    <property type="protein sequence ID" value="CAP41342.1"/>
    <property type="molecule type" value="Genomic_DNA"/>
</dbReference>
<proteinExistence type="predicted"/>
<name>A9I993_BORPD</name>